<reference evidence="1 2" key="1">
    <citation type="submission" date="2016-11" db="EMBL/GenBank/DDBJ databases">
        <authorList>
            <person name="Jaros S."/>
            <person name="Januszkiewicz K."/>
            <person name="Wedrychowicz H."/>
        </authorList>
    </citation>
    <scope>NUCLEOTIDE SEQUENCE [LARGE SCALE GENOMIC DNA]</scope>
    <source>
        <strain evidence="1 2">BPI-34</strain>
    </source>
</reference>
<protein>
    <submittedName>
        <fullName evidence="1">Uncharacterized protein</fullName>
    </submittedName>
</protein>
<proteinExistence type="predicted"/>
<dbReference type="EMBL" id="FRCJ01000001">
    <property type="protein sequence ID" value="SHL89111.1"/>
    <property type="molecule type" value="Genomic_DNA"/>
</dbReference>
<accession>A0A1M7EBD6</accession>
<evidence type="ECO:0000313" key="1">
    <source>
        <dbReference type="EMBL" id="SHL89111.1"/>
    </source>
</evidence>
<organism evidence="1 2">
    <name type="scientific">Xylanibacter ruminicola</name>
    <name type="common">Prevotella ruminicola</name>
    <dbReference type="NCBI Taxonomy" id="839"/>
    <lineage>
        <taxon>Bacteria</taxon>
        <taxon>Pseudomonadati</taxon>
        <taxon>Bacteroidota</taxon>
        <taxon>Bacteroidia</taxon>
        <taxon>Bacteroidales</taxon>
        <taxon>Prevotellaceae</taxon>
        <taxon>Xylanibacter</taxon>
    </lineage>
</organism>
<sequence>MRKEHLQLLEAVGKFNSILNARLRFFIGTAIKDALILGNRTDLLKDDEAQALLDILETEILTDARNADEVRAFLAYSNAQPQQSEKTEEVRDVMTAKEYYDAFLSPAMSIIKDEFAECFGLWFVNYVCTGNTPDESTLSNDMKLLWNAFLAVVHIRCNSELSAAISDVEA</sequence>
<evidence type="ECO:0000313" key="2">
    <source>
        <dbReference type="Proteomes" id="UP000184280"/>
    </source>
</evidence>
<dbReference type="Proteomes" id="UP000184280">
    <property type="component" value="Unassembled WGS sequence"/>
</dbReference>
<name>A0A1M7EBD6_XYLRU</name>
<dbReference type="RefSeq" id="WP_073043279.1">
    <property type="nucleotide sequence ID" value="NZ_FOLF01000003.1"/>
</dbReference>
<dbReference type="OrthoDB" id="5588656at2"/>
<dbReference type="AlphaFoldDB" id="A0A1M7EBD6"/>
<gene>
    <name evidence="1" type="ORF">SAMN04488494_1023</name>
</gene>